<dbReference type="InterPro" id="IPR043130">
    <property type="entry name" value="CDP-OH_PTrfase_TM_dom"/>
</dbReference>
<dbReference type="InterPro" id="IPR000462">
    <property type="entry name" value="CDP-OH_P_trans"/>
</dbReference>
<keyword evidence="3" id="KW-0812">Transmembrane</keyword>
<dbReference type="RefSeq" id="WP_251809248.1">
    <property type="nucleotide sequence ID" value="NZ_CP166679.1"/>
</dbReference>
<dbReference type="Pfam" id="PF01066">
    <property type="entry name" value="CDP-OH_P_transf"/>
    <property type="match status" value="1"/>
</dbReference>
<reference evidence="5" key="1">
    <citation type="journal article" date="2019" name="Int. J. Syst. Evol. Microbiol.">
        <title>The Global Catalogue of Microorganisms (GCM) 10K type strain sequencing project: providing services to taxonomists for standard genome sequencing and annotation.</title>
        <authorList>
            <consortium name="The Broad Institute Genomics Platform"/>
            <consortium name="The Broad Institute Genome Sequencing Center for Infectious Disease"/>
            <person name="Wu L."/>
            <person name="Ma J."/>
        </authorList>
    </citation>
    <scope>NUCLEOTIDE SEQUENCE [LARGE SCALE GENOMIC DNA]</scope>
    <source>
        <strain evidence="5">KCTC 52924</strain>
    </source>
</reference>
<sequence>MSKIPHSYAFLDLSDYGRPVARIIAVRLKDTTITPLHVTFLFIVSGLLAIGCILKGYYLAATFFLILKSTLDAADGELARVKQTPSYTGRYSDSIADIVLNFMIFIVLGHITDTSIIWTMLAFFGMQLQGTLYNYYYVILRNRHNGDTTSRIFETGKPIAMAGERQRDVDLLFGCYKVLYGGFDRIIYYLDRSASVKGRLPSWLMTAVSTFGLGFQLLVISIMLVVGWANAIIPFFIFFSVFIFLFIGIRKSL</sequence>
<protein>
    <submittedName>
        <fullName evidence="4">CDP-alcohol phosphatidyltransferase family protein</fullName>
        <ecNumber evidence="4">2.7.8.-</ecNumber>
    </submittedName>
</protein>
<dbReference type="Proteomes" id="UP001597532">
    <property type="component" value="Unassembled WGS sequence"/>
</dbReference>
<feature type="transmembrane region" description="Helical" evidence="3">
    <location>
        <begin position="88"/>
        <end position="109"/>
    </location>
</feature>
<dbReference type="Gene3D" id="1.20.120.1760">
    <property type="match status" value="1"/>
</dbReference>
<keyword evidence="5" id="KW-1185">Reference proteome</keyword>
<gene>
    <name evidence="4" type="ORF">ACFS1K_17805</name>
</gene>
<keyword evidence="3" id="KW-1133">Transmembrane helix</keyword>
<accession>A0ABW5VIV0</accession>
<evidence type="ECO:0000256" key="2">
    <source>
        <dbReference type="RuleBase" id="RU003750"/>
    </source>
</evidence>
<evidence type="ECO:0000256" key="3">
    <source>
        <dbReference type="SAM" id="Phobius"/>
    </source>
</evidence>
<keyword evidence="1 2" id="KW-0808">Transferase</keyword>
<organism evidence="4 5">
    <name type="scientific">Arenibacter antarcticus</name>
    <dbReference type="NCBI Taxonomy" id="2040469"/>
    <lineage>
        <taxon>Bacteria</taxon>
        <taxon>Pseudomonadati</taxon>
        <taxon>Bacteroidota</taxon>
        <taxon>Flavobacteriia</taxon>
        <taxon>Flavobacteriales</taxon>
        <taxon>Flavobacteriaceae</taxon>
        <taxon>Arenibacter</taxon>
    </lineage>
</organism>
<evidence type="ECO:0000256" key="1">
    <source>
        <dbReference type="ARBA" id="ARBA00022679"/>
    </source>
</evidence>
<evidence type="ECO:0000313" key="4">
    <source>
        <dbReference type="EMBL" id="MFD2791628.1"/>
    </source>
</evidence>
<dbReference type="EC" id="2.7.8.-" evidence="4"/>
<name>A0ABW5VIV0_9FLAO</name>
<feature type="transmembrane region" description="Helical" evidence="3">
    <location>
        <begin position="202"/>
        <end position="225"/>
    </location>
</feature>
<comment type="similarity">
    <text evidence="2">Belongs to the CDP-alcohol phosphatidyltransferase class-I family.</text>
</comment>
<keyword evidence="3" id="KW-0472">Membrane</keyword>
<proteinExistence type="inferred from homology"/>
<evidence type="ECO:0000313" key="5">
    <source>
        <dbReference type="Proteomes" id="UP001597532"/>
    </source>
</evidence>
<dbReference type="PROSITE" id="PS00379">
    <property type="entry name" value="CDP_ALCOHOL_P_TRANSF"/>
    <property type="match status" value="1"/>
</dbReference>
<dbReference type="InterPro" id="IPR048254">
    <property type="entry name" value="CDP_ALCOHOL_P_TRANSF_CS"/>
</dbReference>
<feature type="transmembrane region" description="Helical" evidence="3">
    <location>
        <begin position="115"/>
        <end position="136"/>
    </location>
</feature>
<feature type="transmembrane region" description="Helical" evidence="3">
    <location>
        <begin position="231"/>
        <end position="249"/>
    </location>
</feature>
<feature type="transmembrane region" description="Helical" evidence="3">
    <location>
        <begin position="40"/>
        <end position="67"/>
    </location>
</feature>
<dbReference type="EMBL" id="JBHUOK010000033">
    <property type="protein sequence ID" value="MFD2791628.1"/>
    <property type="molecule type" value="Genomic_DNA"/>
</dbReference>
<comment type="caution">
    <text evidence="4">The sequence shown here is derived from an EMBL/GenBank/DDBJ whole genome shotgun (WGS) entry which is preliminary data.</text>
</comment>
<dbReference type="GO" id="GO:0016740">
    <property type="term" value="F:transferase activity"/>
    <property type="evidence" value="ECO:0007669"/>
    <property type="project" value="UniProtKB-KW"/>
</dbReference>